<dbReference type="GO" id="GO:0003959">
    <property type="term" value="F:NADPH dehydrogenase activity"/>
    <property type="evidence" value="ECO:0007669"/>
    <property type="project" value="TreeGrafter"/>
</dbReference>
<comment type="caution">
    <text evidence="2">The sequence shown here is derived from an EMBL/GenBank/DDBJ whole genome shotgun (WGS) entry which is preliminary data.</text>
</comment>
<dbReference type="PANTHER" id="PTHR22893">
    <property type="entry name" value="NADH OXIDOREDUCTASE-RELATED"/>
    <property type="match status" value="1"/>
</dbReference>
<dbReference type="Proteomes" id="UP001172681">
    <property type="component" value="Unassembled WGS sequence"/>
</dbReference>
<keyword evidence="3" id="KW-1185">Reference proteome</keyword>
<dbReference type="InterPro" id="IPR013785">
    <property type="entry name" value="Aldolase_TIM"/>
</dbReference>
<dbReference type="Gene3D" id="3.20.20.70">
    <property type="entry name" value="Aldolase class I"/>
    <property type="match status" value="1"/>
</dbReference>
<dbReference type="GO" id="GO:0010181">
    <property type="term" value="F:FMN binding"/>
    <property type="evidence" value="ECO:0007669"/>
    <property type="project" value="InterPro"/>
</dbReference>
<evidence type="ECO:0000313" key="3">
    <source>
        <dbReference type="Proteomes" id="UP001172681"/>
    </source>
</evidence>
<dbReference type="InterPro" id="IPR045247">
    <property type="entry name" value="Oye-like"/>
</dbReference>
<dbReference type="FunFam" id="3.20.20.70:FF:000138">
    <property type="entry name" value="NADPH dehydrogenase 1"/>
    <property type="match status" value="1"/>
</dbReference>
<dbReference type="Pfam" id="PF00724">
    <property type="entry name" value="Oxidored_FMN"/>
    <property type="match status" value="1"/>
</dbReference>
<dbReference type="AlphaFoldDB" id="A0AA38Y9N1"/>
<proteinExistence type="predicted"/>
<organism evidence="2 3">
    <name type="scientific">Knufia peltigerae</name>
    <dbReference type="NCBI Taxonomy" id="1002370"/>
    <lineage>
        <taxon>Eukaryota</taxon>
        <taxon>Fungi</taxon>
        <taxon>Dikarya</taxon>
        <taxon>Ascomycota</taxon>
        <taxon>Pezizomycotina</taxon>
        <taxon>Eurotiomycetes</taxon>
        <taxon>Chaetothyriomycetidae</taxon>
        <taxon>Chaetothyriales</taxon>
        <taxon>Trichomeriaceae</taxon>
        <taxon>Knufia</taxon>
    </lineage>
</organism>
<evidence type="ECO:0000313" key="2">
    <source>
        <dbReference type="EMBL" id="KAJ9640651.1"/>
    </source>
</evidence>
<dbReference type="PANTHER" id="PTHR22893:SF91">
    <property type="entry name" value="NADPH DEHYDROGENASE 2-RELATED"/>
    <property type="match status" value="1"/>
</dbReference>
<reference evidence="2" key="1">
    <citation type="submission" date="2022-10" db="EMBL/GenBank/DDBJ databases">
        <title>Culturing micro-colonial fungi from biological soil crusts in the Mojave desert and describing Neophaeococcomyces mojavensis, and introducing the new genera and species Taxawa tesnikishii.</title>
        <authorList>
            <person name="Kurbessoian T."/>
            <person name="Stajich J.E."/>
        </authorList>
    </citation>
    <scope>NUCLEOTIDE SEQUENCE</scope>
    <source>
        <strain evidence="2">TK_35</strain>
    </source>
</reference>
<accession>A0AA38Y9N1</accession>
<dbReference type="SUPFAM" id="SSF51395">
    <property type="entry name" value="FMN-linked oxidoreductases"/>
    <property type="match status" value="1"/>
</dbReference>
<evidence type="ECO:0000259" key="1">
    <source>
        <dbReference type="Pfam" id="PF00724"/>
    </source>
</evidence>
<dbReference type="EMBL" id="JAPDRN010000014">
    <property type="protein sequence ID" value="KAJ9640651.1"/>
    <property type="molecule type" value="Genomic_DNA"/>
</dbReference>
<dbReference type="CDD" id="cd02933">
    <property type="entry name" value="OYE_like_FMN"/>
    <property type="match status" value="1"/>
</dbReference>
<sequence>MSSPTSTLFSPMTIGGSCHLSHRMVMAPLTRLRAGEDNIPLPMVTEYYSQRASVPGTLLIAEATSISLAAAGRDVNAPGIWTRAQLEGWKAVTNAVHSRGSFIYLQLWHVGRSARKAASEAKGIDIVSSSDVPILDPTDPNVVIPRPMTQDEIEQCIRDFGTAARHAIEAGFDGVEIHAANGYLIDQFLQDVSNKRTDEWGGNVENRARFCLRVVQEVVEAIGGERTGIRLSPFSPFAGMGMKDPRPQFGHVVRQLDKFGLAYLHLIEPRVSGNQDVDETTEKMQTEAVPKSLAFAIDEWNKDTPILLAGGFDANRAKRAVECDYKDRKVAIVFGRYWISNPDLPYRLKNGLELTPYNRATFYTVKQEHGYIDYPFYEGNPYPGRREVATVS</sequence>
<feature type="domain" description="NADH:flavin oxidoreductase/NADH oxidase N-terminal" evidence="1">
    <location>
        <begin position="8"/>
        <end position="354"/>
    </location>
</feature>
<dbReference type="InterPro" id="IPR001155">
    <property type="entry name" value="OxRdtase_FMN_N"/>
</dbReference>
<protein>
    <recommendedName>
        <fullName evidence="1">NADH:flavin oxidoreductase/NADH oxidase N-terminal domain-containing protein</fullName>
    </recommendedName>
</protein>
<gene>
    <name evidence="2" type="ORF">H2204_003280</name>
</gene>
<name>A0AA38Y9N1_9EURO</name>